<feature type="non-terminal residue" evidence="6">
    <location>
        <position position="153"/>
    </location>
</feature>
<dbReference type="InterPro" id="IPR011011">
    <property type="entry name" value="Znf_FYVE_PHD"/>
</dbReference>
<organism evidence="6">
    <name type="scientific">Homalodisca liturata</name>
    <dbReference type="NCBI Taxonomy" id="320908"/>
    <lineage>
        <taxon>Eukaryota</taxon>
        <taxon>Metazoa</taxon>
        <taxon>Ecdysozoa</taxon>
        <taxon>Arthropoda</taxon>
        <taxon>Hexapoda</taxon>
        <taxon>Insecta</taxon>
        <taxon>Pterygota</taxon>
        <taxon>Neoptera</taxon>
        <taxon>Paraneoptera</taxon>
        <taxon>Hemiptera</taxon>
        <taxon>Auchenorrhyncha</taxon>
        <taxon>Membracoidea</taxon>
        <taxon>Cicadellidae</taxon>
        <taxon>Cicadellinae</taxon>
        <taxon>Proconiini</taxon>
        <taxon>Homalodisca</taxon>
    </lineage>
</organism>
<dbReference type="InterPro" id="IPR019787">
    <property type="entry name" value="Znf_PHD-finger"/>
</dbReference>
<sequence>MSKYPCGVCGTGVKYQGIACTGTCKLWYHSKCLNWPDKHLKKLTNSQIEQWECFKCKAVVNNDLREADVTKQNSLSLHQSSPTARLKPIQTPKQRVLMAENNLEEVKTKIQNHENLEEADLETSLTLAAEVGNALLCENNKLKHELCDLKQET</sequence>
<dbReference type="PROSITE" id="PS50016">
    <property type="entry name" value="ZF_PHD_2"/>
    <property type="match status" value="1"/>
</dbReference>
<evidence type="ECO:0000313" key="6">
    <source>
        <dbReference type="EMBL" id="JAT00625.1"/>
    </source>
</evidence>
<dbReference type="PROSITE" id="PS01359">
    <property type="entry name" value="ZF_PHD_1"/>
    <property type="match status" value="1"/>
</dbReference>
<protein>
    <recommendedName>
        <fullName evidence="5">PHD-type domain-containing protein</fullName>
    </recommendedName>
</protein>
<gene>
    <name evidence="6" type="ORF">g.2513</name>
</gene>
<evidence type="ECO:0000259" key="5">
    <source>
        <dbReference type="PROSITE" id="PS50016"/>
    </source>
</evidence>
<dbReference type="GO" id="GO:0008270">
    <property type="term" value="F:zinc ion binding"/>
    <property type="evidence" value="ECO:0007669"/>
    <property type="project" value="UniProtKB-KW"/>
</dbReference>
<dbReference type="InterPro" id="IPR001965">
    <property type="entry name" value="Znf_PHD"/>
</dbReference>
<dbReference type="EMBL" id="GECU01007082">
    <property type="protein sequence ID" value="JAT00625.1"/>
    <property type="molecule type" value="Transcribed_RNA"/>
</dbReference>
<keyword evidence="1" id="KW-0479">Metal-binding</keyword>
<dbReference type="InterPro" id="IPR019786">
    <property type="entry name" value="Zinc_finger_PHD-type_CS"/>
</dbReference>
<dbReference type="SUPFAM" id="SSF57903">
    <property type="entry name" value="FYVE/PHD zinc finger"/>
    <property type="match status" value="1"/>
</dbReference>
<dbReference type="AlphaFoldDB" id="A0A1B6JN06"/>
<dbReference type="InterPro" id="IPR013083">
    <property type="entry name" value="Znf_RING/FYVE/PHD"/>
</dbReference>
<dbReference type="SMART" id="SM00249">
    <property type="entry name" value="PHD"/>
    <property type="match status" value="1"/>
</dbReference>
<evidence type="ECO:0000256" key="2">
    <source>
        <dbReference type="ARBA" id="ARBA00022771"/>
    </source>
</evidence>
<name>A0A1B6JN06_9HEMI</name>
<evidence type="ECO:0000256" key="1">
    <source>
        <dbReference type="ARBA" id="ARBA00022723"/>
    </source>
</evidence>
<feature type="domain" description="PHD-type" evidence="5">
    <location>
        <begin position="3"/>
        <end position="59"/>
    </location>
</feature>
<evidence type="ECO:0000256" key="3">
    <source>
        <dbReference type="ARBA" id="ARBA00022833"/>
    </source>
</evidence>
<reference evidence="6" key="1">
    <citation type="submission" date="2015-11" db="EMBL/GenBank/DDBJ databases">
        <title>De novo transcriptome assembly of four potential Pierce s Disease insect vectors from Arizona vineyards.</title>
        <authorList>
            <person name="Tassone E.E."/>
        </authorList>
    </citation>
    <scope>NUCLEOTIDE SEQUENCE</scope>
</reference>
<accession>A0A1B6JN06</accession>
<proteinExistence type="predicted"/>
<dbReference type="Gene3D" id="3.30.40.10">
    <property type="entry name" value="Zinc/RING finger domain, C3HC4 (zinc finger)"/>
    <property type="match status" value="1"/>
</dbReference>
<keyword evidence="2 4" id="KW-0863">Zinc-finger</keyword>
<keyword evidence="3" id="KW-0862">Zinc</keyword>
<evidence type="ECO:0000256" key="4">
    <source>
        <dbReference type="PROSITE-ProRule" id="PRU00146"/>
    </source>
</evidence>